<evidence type="ECO:0000259" key="7">
    <source>
        <dbReference type="Pfam" id="PF23094"/>
    </source>
</evidence>
<evidence type="ECO:0000313" key="9">
    <source>
        <dbReference type="Proteomes" id="UP000823775"/>
    </source>
</evidence>
<proteinExistence type="inferred from homology"/>
<dbReference type="InterPro" id="IPR050131">
    <property type="entry name" value="Peptidase_S8_subtilisin-like"/>
</dbReference>
<evidence type="ECO:0000259" key="6">
    <source>
        <dbReference type="Pfam" id="PF23090"/>
    </source>
</evidence>
<feature type="domain" description="Peptidase S8/S53" evidence="5">
    <location>
        <begin position="302"/>
        <end position="373"/>
    </location>
</feature>
<evidence type="ECO:0000256" key="3">
    <source>
        <dbReference type="ARBA" id="ARBA00022801"/>
    </source>
</evidence>
<comment type="caution">
    <text evidence="8">The sequence shown here is derived from an EMBL/GenBank/DDBJ whole genome shotgun (WGS) entry which is preliminary data.</text>
</comment>
<dbReference type="InterPro" id="IPR057032">
    <property type="entry name" value="MBTPS1_4th"/>
</dbReference>
<dbReference type="PANTHER" id="PTHR43806">
    <property type="entry name" value="PEPTIDASE S8"/>
    <property type="match status" value="1"/>
</dbReference>
<gene>
    <name evidence="8" type="primary">MBTPS1_4</name>
    <name evidence="8" type="ORF">HAX54_026857</name>
</gene>
<dbReference type="GO" id="GO:0008233">
    <property type="term" value="F:peptidase activity"/>
    <property type="evidence" value="ECO:0007669"/>
    <property type="project" value="UniProtKB-KW"/>
</dbReference>
<dbReference type="Pfam" id="PF00082">
    <property type="entry name" value="Peptidase_S8"/>
    <property type="match status" value="1"/>
</dbReference>
<dbReference type="InterPro" id="IPR057060">
    <property type="entry name" value="MBTPS1_3rd"/>
</dbReference>
<name>A0ABS8V222_DATST</name>
<dbReference type="Proteomes" id="UP000823775">
    <property type="component" value="Unassembled WGS sequence"/>
</dbReference>
<dbReference type="Pfam" id="PF23094">
    <property type="entry name" value="MBTPS1_3rd"/>
    <property type="match status" value="1"/>
</dbReference>
<dbReference type="Gene3D" id="3.40.50.200">
    <property type="entry name" value="Peptidase S8/S53 domain"/>
    <property type="match status" value="2"/>
</dbReference>
<keyword evidence="2 8" id="KW-0645">Protease</keyword>
<dbReference type="SUPFAM" id="SSF52743">
    <property type="entry name" value="Subtilisin-like"/>
    <property type="match status" value="1"/>
</dbReference>
<dbReference type="InterPro" id="IPR000209">
    <property type="entry name" value="Peptidase_S8/S53_dom"/>
</dbReference>
<evidence type="ECO:0000256" key="2">
    <source>
        <dbReference type="ARBA" id="ARBA00022670"/>
    </source>
</evidence>
<evidence type="ECO:0000256" key="1">
    <source>
        <dbReference type="ARBA" id="ARBA00011073"/>
    </source>
</evidence>
<dbReference type="GO" id="GO:0006508">
    <property type="term" value="P:proteolysis"/>
    <property type="evidence" value="ECO:0007669"/>
    <property type="project" value="UniProtKB-KW"/>
</dbReference>
<feature type="domain" description="MBTPS1 fourth" evidence="6">
    <location>
        <begin position="521"/>
        <end position="549"/>
    </location>
</feature>
<dbReference type="PANTHER" id="PTHR43806:SF7">
    <property type="entry name" value="MEMBRANE-BOUND TRANSCRIPTION FACTOR SITE-1 PROTEASE"/>
    <property type="match status" value="1"/>
</dbReference>
<feature type="domain" description="MBTPS1 third" evidence="7">
    <location>
        <begin position="403"/>
        <end position="508"/>
    </location>
</feature>
<comment type="similarity">
    <text evidence="1">Belongs to the peptidase S8 family.</text>
</comment>
<accession>A0ABS8V222</accession>
<keyword evidence="9" id="KW-1185">Reference proteome</keyword>
<reference evidence="8 9" key="1">
    <citation type="journal article" date="2021" name="BMC Genomics">
        <title>Datura genome reveals duplications of psychoactive alkaloid biosynthetic genes and high mutation rate following tissue culture.</title>
        <authorList>
            <person name="Rajewski A."/>
            <person name="Carter-House D."/>
            <person name="Stajich J."/>
            <person name="Litt A."/>
        </authorList>
    </citation>
    <scope>NUCLEOTIDE SEQUENCE [LARGE SCALE GENOMIC DNA]</scope>
    <source>
        <strain evidence="8">AR-01</strain>
    </source>
</reference>
<dbReference type="Pfam" id="PF23090">
    <property type="entry name" value="MBTPS1_4th"/>
    <property type="match status" value="1"/>
</dbReference>
<organism evidence="8 9">
    <name type="scientific">Datura stramonium</name>
    <name type="common">Jimsonweed</name>
    <name type="synonym">Common thornapple</name>
    <dbReference type="NCBI Taxonomy" id="4076"/>
    <lineage>
        <taxon>Eukaryota</taxon>
        <taxon>Viridiplantae</taxon>
        <taxon>Streptophyta</taxon>
        <taxon>Embryophyta</taxon>
        <taxon>Tracheophyta</taxon>
        <taxon>Spermatophyta</taxon>
        <taxon>Magnoliopsida</taxon>
        <taxon>eudicotyledons</taxon>
        <taxon>Gunneridae</taxon>
        <taxon>Pentapetalae</taxon>
        <taxon>asterids</taxon>
        <taxon>lamiids</taxon>
        <taxon>Solanales</taxon>
        <taxon>Solanaceae</taxon>
        <taxon>Solanoideae</taxon>
        <taxon>Datureae</taxon>
        <taxon>Datura</taxon>
    </lineage>
</organism>
<protein>
    <submittedName>
        <fullName evidence="8">Membrane-bound transcription factor site-1 protease</fullName>
    </submittedName>
</protein>
<dbReference type="EMBL" id="JACEIK010003266">
    <property type="protein sequence ID" value="MCD9641042.1"/>
    <property type="molecule type" value="Genomic_DNA"/>
</dbReference>
<keyword evidence="3" id="KW-0378">Hydrolase</keyword>
<evidence type="ECO:0000256" key="4">
    <source>
        <dbReference type="ARBA" id="ARBA00022825"/>
    </source>
</evidence>
<evidence type="ECO:0000313" key="8">
    <source>
        <dbReference type="EMBL" id="MCD9641042.1"/>
    </source>
</evidence>
<dbReference type="PROSITE" id="PS00138">
    <property type="entry name" value="SUBTILASE_SER"/>
    <property type="match status" value="1"/>
</dbReference>
<keyword evidence="4" id="KW-0720">Serine protease</keyword>
<evidence type="ECO:0000259" key="5">
    <source>
        <dbReference type="Pfam" id="PF00082"/>
    </source>
</evidence>
<dbReference type="InterPro" id="IPR023828">
    <property type="entry name" value="Peptidase_S8_Ser-AS"/>
</dbReference>
<sequence>MTTNTTGSNNPIAETILFDSINIRKLKISIIICKTMKFKGWEWIERKILPQGFLQTSDWVVLEEKNENIGAFINENKRAGKIFTSMSFSKDQNYAVDNTSNMKISWKRELLMQGRGRGVYVHCFSLAFSKEIHSGREGTLALKLKWLFLTGISGRSPHFRNIKDEECLGFAPDTEIYAFRVFTDAQFGDFNRSGAGPEIPQLIFLISGTVGSELLYFGDKGVLLEQISDFEGLVVVMAAMVSYTSWFLDAFNYAIATNMDVLNLSIGGPDYLDLPFVEKVWELTANNIIMVSAIGNDGPLYGRVKPDIVAYGREIMDQKISTGCKSLSGTSVASPVVAGIVCLLVSVIPENKRKDILNPASVKQALVEGAAKLLVLTYNEQGAGRVNLLESFEILMSYEPRASIFPVIFNATILNGIAVIGYVESPPTWHPLVRIRNLLSVHFTYSDVIWPWTGYLALHMQIKEEGAQFSGVIEGNITVKIYSPPAPGEKSRRSSTCVLQLKLKVVPTPQELCGYCGINFTVRYPPGYIPRDSLDVRNDILDWHGDHLAHKLPHNV</sequence>
<dbReference type="InterPro" id="IPR036852">
    <property type="entry name" value="Peptidase_S8/S53_dom_sf"/>
</dbReference>